<organism evidence="2 3">
    <name type="scientific">Saccharibacillus kuerlensis</name>
    <dbReference type="NCBI Taxonomy" id="459527"/>
    <lineage>
        <taxon>Bacteria</taxon>
        <taxon>Bacillati</taxon>
        <taxon>Bacillota</taxon>
        <taxon>Bacilli</taxon>
        <taxon>Bacillales</taxon>
        <taxon>Paenibacillaceae</taxon>
        <taxon>Saccharibacillus</taxon>
    </lineage>
</organism>
<keyword evidence="1" id="KW-0812">Transmembrane</keyword>
<keyword evidence="1" id="KW-0472">Membrane</keyword>
<dbReference type="PROSITE" id="PS51257">
    <property type="entry name" value="PROKAR_LIPOPROTEIN"/>
    <property type="match status" value="1"/>
</dbReference>
<name>A0ABQ2KRH8_9BACL</name>
<dbReference type="RefSeq" id="WP_018975175.1">
    <property type="nucleotide sequence ID" value="NZ_BMLN01000001.1"/>
</dbReference>
<evidence type="ECO:0000256" key="1">
    <source>
        <dbReference type="SAM" id="Phobius"/>
    </source>
</evidence>
<sequence>MRKTLIGCVLTLVGAWMIGCIFIAAAIFVPNMSTWEGTRIWYAIFGDGPYEADLQQSMALGLPFAVGILILVIGLLILAVEYFRTERVGAGMSAPTQSPADGEETKRTLLTVDKPLAAGAEDIPTMKEVRS</sequence>
<comment type="caution">
    <text evidence="2">The sequence shown here is derived from an EMBL/GenBank/DDBJ whole genome shotgun (WGS) entry which is preliminary data.</text>
</comment>
<evidence type="ECO:0000313" key="2">
    <source>
        <dbReference type="EMBL" id="GGN91121.1"/>
    </source>
</evidence>
<feature type="transmembrane region" description="Helical" evidence="1">
    <location>
        <begin position="7"/>
        <end position="29"/>
    </location>
</feature>
<keyword evidence="3" id="KW-1185">Reference proteome</keyword>
<proteinExistence type="predicted"/>
<dbReference type="Proteomes" id="UP000606653">
    <property type="component" value="Unassembled WGS sequence"/>
</dbReference>
<accession>A0ABQ2KRH8</accession>
<gene>
    <name evidence="2" type="ORF">GCM10010969_02390</name>
</gene>
<reference evidence="3" key="1">
    <citation type="journal article" date="2019" name="Int. J. Syst. Evol. Microbiol.">
        <title>The Global Catalogue of Microorganisms (GCM) 10K type strain sequencing project: providing services to taxonomists for standard genome sequencing and annotation.</title>
        <authorList>
            <consortium name="The Broad Institute Genomics Platform"/>
            <consortium name="The Broad Institute Genome Sequencing Center for Infectious Disease"/>
            <person name="Wu L."/>
            <person name="Ma J."/>
        </authorList>
    </citation>
    <scope>NUCLEOTIDE SEQUENCE [LARGE SCALE GENOMIC DNA]</scope>
    <source>
        <strain evidence="3">CGMCC 1.6964</strain>
    </source>
</reference>
<protein>
    <submittedName>
        <fullName evidence="2">Uncharacterized protein</fullName>
    </submittedName>
</protein>
<dbReference type="EMBL" id="BMLN01000001">
    <property type="protein sequence ID" value="GGN91121.1"/>
    <property type="molecule type" value="Genomic_DNA"/>
</dbReference>
<feature type="transmembrane region" description="Helical" evidence="1">
    <location>
        <begin position="60"/>
        <end position="83"/>
    </location>
</feature>
<keyword evidence="1" id="KW-1133">Transmembrane helix</keyword>
<evidence type="ECO:0000313" key="3">
    <source>
        <dbReference type="Proteomes" id="UP000606653"/>
    </source>
</evidence>